<protein>
    <recommendedName>
        <fullName evidence="3">DegT/DnrJ/EryC1/StrS aminotransferase family protein</fullName>
    </recommendedName>
</protein>
<dbReference type="EMBL" id="JAEPBG010000035">
    <property type="protein sequence ID" value="MBK4739046.1"/>
    <property type="molecule type" value="Genomic_DNA"/>
</dbReference>
<evidence type="ECO:0000313" key="2">
    <source>
        <dbReference type="Proteomes" id="UP000622890"/>
    </source>
</evidence>
<dbReference type="AlphaFoldDB" id="A0A934W4Y7"/>
<dbReference type="InterPro" id="IPR015421">
    <property type="entry name" value="PyrdxlP-dep_Trfase_major"/>
</dbReference>
<proteinExistence type="predicted"/>
<reference evidence="1" key="1">
    <citation type="submission" date="2021-01" db="EMBL/GenBank/DDBJ databases">
        <title>Genome sequence of strain Noviherbaspirillum sp. DKR-6.</title>
        <authorList>
            <person name="Chaudhary D.K."/>
        </authorList>
    </citation>
    <scope>NUCLEOTIDE SEQUENCE</scope>
    <source>
        <strain evidence="1">DKR-6</strain>
    </source>
</reference>
<accession>A0A934W4Y7</accession>
<sequence>MRDAAMGGYFELETRSGDGLPHPGAVWFQSGRAALLALLQVCAPARVWAPHYLCSSVTDTIRQSGASLVPYHIDAALHIAEDIRLEDGDLLLVVNYFGVRDAYVRSLMSKFDARKLVVDCTQSLFSPPFDCLATIYSPRKFVGVPDGGALVSSLAVPLPETQDDGSYERLLPLIKRLAFSPEAGFAENRCAQQKLEGQAPMRMSSLTRHLLAGLDYPSIAAARARNFAQLHAFFAEDNALELDAGEITAPMCYPFLAPCSGFSEFLIRQRIFVPRYWPEVDALPGCEVERYLVDHIVPLPCDQRYGEAEMRRLAQAWKDFRQSEGEPGSFAARTG</sequence>
<evidence type="ECO:0008006" key="3">
    <source>
        <dbReference type="Google" id="ProtNLM"/>
    </source>
</evidence>
<name>A0A934W4Y7_9BURK</name>
<evidence type="ECO:0000313" key="1">
    <source>
        <dbReference type="EMBL" id="MBK4739046.1"/>
    </source>
</evidence>
<dbReference type="RefSeq" id="WP_200598416.1">
    <property type="nucleotide sequence ID" value="NZ_JAEPBG010000035.1"/>
</dbReference>
<comment type="caution">
    <text evidence="1">The sequence shown here is derived from an EMBL/GenBank/DDBJ whole genome shotgun (WGS) entry which is preliminary data.</text>
</comment>
<gene>
    <name evidence="1" type="ORF">JJB74_30960</name>
</gene>
<dbReference type="SUPFAM" id="SSF53383">
    <property type="entry name" value="PLP-dependent transferases"/>
    <property type="match status" value="1"/>
</dbReference>
<dbReference type="InterPro" id="IPR015424">
    <property type="entry name" value="PyrdxlP-dep_Trfase"/>
</dbReference>
<dbReference type="Proteomes" id="UP000622890">
    <property type="component" value="Unassembled WGS sequence"/>
</dbReference>
<dbReference type="Gene3D" id="3.40.640.10">
    <property type="entry name" value="Type I PLP-dependent aspartate aminotransferase-like (Major domain)"/>
    <property type="match status" value="1"/>
</dbReference>
<organism evidence="1 2">
    <name type="scientific">Noviherbaspirillum pedocola</name>
    <dbReference type="NCBI Taxonomy" id="2801341"/>
    <lineage>
        <taxon>Bacteria</taxon>
        <taxon>Pseudomonadati</taxon>
        <taxon>Pseudomonadota</taxon>
        <taxon>Betaproteobacteria</taxon>
        <taxon>Burkholderiales</taxon>
        <taxon>Oxalobacteraceae</taxon>
        <taxon>Noviherbaspirillum</taxon>
    </lineage>
</organism>
<keyword evidence="2" id="KW-1185">Reference proteome</keyword>